<gene>
    <name evidence="1" type="ORF">ACFPFX_11570</name>
</gene>
<keyword evidence="2" id="KW-1185">Reference proteome</keyword>
<dbReference type="EMBL" id="JBHSIZ010000011">
    <property type="protein sequence ID" value="MFC4956931.1"/>
    <property type="molecule type" value="Genomic_DNA"/>
</dbReference>
<dbReference type="RefSeq" id="WP_344380248.1">
    <property type="nucleotide sequence ID" value="NZ_BAAASQ010000038.1"/>
</dbReference>
<organism evidence="1 2">
    <name type="scientific">Streptomyces mauvecolor</name>
    <dbReference type="NCBI Taxonomy" id="58345"/>
    <lineage>
        <taxon>Bacteria</taxon>
        <taxon>Bacillati</taxon>
        <taxon>Actinomycetota</taxon>
        <taxon>Actinomycetes</taxon>
        <taxon>Kitasatosporales</taxon>
        <taxon>Streptomycetaceae</taxon>
        <taxon>Streptomyces</taxon>
    </lineage>
</organism>
<proteinExistence type="predicted"/>
<comment type="caution">
    <text evidence="1">The sequence shown here is derived from an EMBL/GenBank/DDBJ whole genome shotgun (WGS) entry which is preliminary data.</text>
</comment>
<reference evidence="2" key="1">
    <citation type="journal article" date="2019" name="Int. J. Syst. Evol. Microbiol.">
        <title>The Global Catalogue of Microorganisms (GCM) 10K type strain sequencing project: providing services to taxonomists for standard genome sequencing and annotation.</title>
        <authorList>
            <consortium name="The Broad Institute Genomics Platform"/>
            <consortium name="The Broad Institute Genome Sequencing Center for Infectious Disease"/>
            <person name="Wu L."/>
            <person name="Ma J."/>
        </authorList>
    </citation>
    <scope>NUCLEOTIDE SEQUENCE [LARGE SCALE GENOMIC DNA]</scope>
    <source>
        <strain evidence="2">CCM 7224</strain>
    </source>
</reference>
<protein>
    <submittedName>
        <fullName evidence="1">Uncharacterized protein</fullName>
    </submittedName>
</protein>
<accession>A0ABV9UK83</accession>
<evidence type="ECO:0000313" key="2">
    <source>
        <dbReference type="Proteomes" id="UP001595834"/>
    </source>
</evidence>
<evidence type="ECO:0000313" key="1">
    <source>
        <dbReference type="EMBL" id="MFC4956931.1"/>
    </source>
</evidence>
<sequence length="111" mass="11823">MAGIRSFFIPAFETGPDPDPGCLLTNTAVEPFTVPRAADGVRRELGPATASVSTALHRDGRLADIDGFFLPAQAHPAASPRLRPADQPAPPREVTVHRYFSRVGLRPALPG</sequence>
<dbReference type="Proteomes" id="UP001595834">
    <property type="component" value="Unassembled WGS sequence"/>
</dbReference>
<name>A0ABV9UK83_9ACTN</name>